<protein>
    <submittedName>
        <fullName evidence="2">Uncharacterized protein</fullName>
    </submittedName>
</protein>
<gene>
    <name evidence="2" type="ORF">AVEN_270507_1</name>
</gene>
<evidence type="ECO:0000313" key="2">
    <source>
        <dbReference type="EMBL" id="GBL87226.1"/>
    </source>
</evidence>
<evidence type="ECO:0000313" key="3">
    <source>
        <dbReference type="Proteomes" id="UP000499080"/>
    </source>
</evidence>
<dbReference type="EMBL" id="BGPR01000052">
    <property type="protein sequence ID" value="GBL87226.1"/>
    <property type="molecule type" value="Genomic_DNA"/>
</dbReference>
<accession>A0A4Y2B7F5</accession>
<name>A0A4Y2B7F5_ARAVE</name>
<organism evidence="2 3">
    <name type="scientific">Araneus ventricosus</name>
    <name type="common">Orbweaver spider</name>
    <name type="synonym">Epeira ventricosa</name>
    <dbReference type="NCBI Taxonomy" id="182803"/>
    <lineage>
        <taxon>Eukaryota</taxon>
        <taxon>Metazoa</taxon>
        <taxon>Ecdysozoa</taxon>
        <taxon>Arthropoda</taxon>
        <taxon>Chelicerata</taxon>
        <taxon>Arachnida</taxon>
        <taxon>Araneae</taxon>
        <taxon>Araneomorphae</taxon>
        <taxon>Entelegynae</taxon>
        <taxon>Araneoidea</taxon>
        <taxon>Araneidae</taxon>
        <taxon>Araneus</taxon>
    </lineage>
</organism>
<evidence type="ECO:0000256" key="1">
    <source>
        <dbReference type="SAM" id="MobiDB-lite"/>
    </source>
</evidence>
<keyword evidence="3" id="KW-1185">Reference proteome</keyword>
<comment type="caution">
    <text evidence="2">The sequence shown here is derived from an EMBL/GenBank/DDBJ whole genome shotgun (WGS) entry which is preliminary data.</text>
</comment>
<reference evidence="2 3" key="1">
    <citation type="journal article" date="2019" name="Sci. Rep.">
        <title>Orb-weaving spider Araneus ventricosus genome elucidates the spidroin gene catalogue.</title>
        <authorList>
            <person name="Kono N."/>
            <person name="Nakamura H."/>
            <person name="Ohtoshi R."/>
            <person name="Moran D.A.P."/>
            <person name="Shinohara A."/>
            <person name="Yoshida Y."/>
            <person name="Fujiwara M."/>
            <person name="Mori M."/>
            <person name="Tomita M."/>
            <person name="Arakawa K."/>
        </authorList>
    </citation>
    <scope>NUCLEOTIDE SEQUENCE [LARGE SCALE GENOMIC DNA]</scope>
</reference>
<dbReference type="AlphaFoldDB" id="A0A4Y2B7F5"/>
<proteinExistence type="predicted"/>
<dbReference type="Proteomes" id="UP000499080">
    <property type="component" value="Unassembled WGS sequence"/>
</dbReference>
<feature type="region of interest" description="Disordered" evidence="1">
    <location>
        <begin position="92"/>
        <end position="115"/>
    </location>
</feature>
<sequence length="115" mass="12759">MLDCESKALGFLHTFSETENTHDSFCENLGNDSDCPLHASEDCKNQYNAASAHYTAFFETITDGVIEAQQTEKEDGAPGHFSNNVKKKLEDTYGTPLVLDQAEPVPRPRRPPDVI</sequence>